<organism evidence="2 3">
    <name type="scientific">Erythrobacter ramosus</name>
    <dbReference type="NCBI Taxonomy" id="35811"/>
    <lineage>
        <taxon>Bacteria</taxon>
        <taxon>Pseudomonadati</taxon>
        <taxon>Pseudomonadota</taxon>
        <taxon>Alphaproteobacteria</taxon>
        <taxon>Sphingomonadales</taxon>
        <taxon>Erythrobacteraceae</taxon>
        <taxon>Erythrobacter/Porphyrobacter group</taxon>
        <taxon>Erythrobacter</taxon>
    </lineage>
</organism>
<comment type="caution">
    <text evidence="2">The sequence shown here is derived from an EMBL/GenBank/DDBJ whole genome shotgun (WGS) entry which is preliminary data.</text>
</comment>
<proteinExistence type="predicted"/>
<evidence type="ECO:0000313" key="2">
    <source>
        <dbReference type="EMBL" id="MXP37192.1"/>
    </source>
</evidence>
<evidence type="ECO:0000313" key="1">
    <source>
        <dbReference type="EMBL" id="MBB3775181.1"/>
    </source>
</evidence>
<name>A0A6I4UE67_9SPHN</name>
<dbReference type="OrthoDB" id="7743875at2"/>
<reference evidence="2 3" key="1">
    <citation type="submission" date="2019-12" db="EMBL/GenBank/DDBJ databases">
        <title>Genomic-based taxomic classification of the family Erythrobacteraceae.</title>
        <authorList>
            <person name="Xu L."/>
        </authorList>
    </citation>
    <scope>NUCLEOTIDE SEQUENCE [LARGE SCALE GENOMIC DNA]</scope>
    <source>
        <strain evidence="2 3">JCM 10282</strain>
    </source>
</reference>
<dbReference type="EMBL" id="WTYB01000001">
    <property type="protein sequence ID" value="MXP37192.1"/>
    <property type="molecule type" value="Genomic_DNA"/>
</dbReference>
<sequence>MGFKVAAEGAERQFTARVTAHVPVDGGTKEERFKARYRVLSTDHLENFELGSSQGTTDFLRAVIVELFELVDDNNNPVAYNDDVRDQVIIDPVARTALIRGYFDNIGRGRKGN</sequence>
<evidence type="ECO:0000313" key="4">
    <source>
        <dbReference type="Proteomes" id="UP000548685"/>
    </source>
</evidence>
<dbReference type="Proteomes" id="UP000548685">
    <property type="component" value="Unassembled WGS sequence"/>
</dbReference>
<evidence type="ECO:0000313" key="3">
    <source>
        <dbReference type="Proteomes" id="UP000430021"/>
    </source>
</evidence>
<keyword evidence="4" id="KW-1185">Reference proteome</keyword>
<gene>
    <name evidence="1" type="ORF">FHS52_001124</name>
    <name evidence="2" type="ORF">GRI59_01025</name>
</gene>
<dbReference type="AlphaFoldDB" id="A0A6I4UE67"/>
<dbReference type="RefSeq" id="WP_160759348.1">
    <property type="nucleotide sequence ID" value="NZ_BAAADZ010000002.1"/>
</dbReference>
<reference evidence="1 4" key="2">
    <citation type="submission" date="2020-08" db="EMBL/GenBank/DDBJ databases">
        <title>Genomic Encyclopedia of Type Strains, Phase IV (KMG-IV): sequencing the most valuable type-strain genomes for metagenomic binning, comparative biology and taxonomic classification.</title>
        <authorList>
            <person name="Goeker M."/>
        </authorList>
    </citation>
    <scope>NUCLEOTIDE SEQUENCE [LARGE SCALE GENOMIC DNA]</scope>
    <source>
        <strain evidence="1 4">DSM 8510</strain>
    </source>
</reference>
<protein>
    <submittedName>
        <fullName evidence="2">Uncharacterized protein</fullName>
    </submittedName>
</protein>
<accession>A0A6I4UE67</accession>
<dbReference type="Proteomes" id="UP000430021">
    <property type="component" value="Unassembled WGS sequence"/>
</dbReference>
<dbReference type="EMBL" id="JACICE010000001">
    <property type="protein sequence ID" value="MBB3775181.1"/>
    <property type="molecule type" value="Genomic_DNA"/>
</dbReference>